<sequence>MNRNKVEFGLKNVLVAVGTEGEGGVVNYAAPVAIPGAVTLKVDEKSDMYQFFADDRVYYSEAQSEGAEGTLEMALFPDTFKTDVLGFIRDADGGLAEKLNPTTKPFALIFECDGDANKARHVYFNCKAGKISDEYKTAEGKKNVKTQVLPITVMGDANGYIKVRYNQDEAGYDKVLTAVPTITPAPVVP</sequence>
<dbReference type="InterPro" id="IPR006490">
    <property type="entry name" value="Maj_tail_phi13"/>
</dbReference>
<dbReference type="NCBIfam" id="TIGR01603">
    <property type="entry name" value="maj_tail_phi13"/>
    <property type="match status" value="1"/>
</dbReference>
<dbReference type="OrthoDB" id="9780018at2"/>
<accession>A0A1T5A006</accession>
<evidence type="ECO:0000313" key="2">
    <source>
        <dbReference type="Proteomes" id="UP000243406"/>
    </source>
</evidence>
<organism evidence="1 2">
    <name type="scientific">Acetoanaerobium noterae</name>
    <dbReference type="NCBI Taxonomy" id="745369"/>
    <lineage>
        <taxon>Bacteria</taxon>
        <taxon>Bacillati</taxon>
        <taxon>Bacillota</taxon>
        <taxon>Clostridia</taxon>
        <taxon>Peptostreptococcales</taxon>
        <taxon>Filifactoraceae</taxon>
        <taxon>Acetoanaerobium</taxon>
    </lineage>
</organism>
<gene>
    <name evidence="1" type="ORF">SAMN02745120_0599</name>
</gene>
<dbReference type="AlphaFoldDB" id="A0A1T5A006"/>
<evidence type="ECO:0000313" key="1">
    <source>
        <dbReference type="EMBL" id="SKB28322.1"/>
    </source>
</evidence>
<name>A0A1T5A006_9FIRM</name>
<proteinExistence type="predicted"/>
<protein>
    <submittedName>
        <fullName evidence="1">Phage major tail protein, phi13 family</fullName>
    </submittedName>
</protein>
<reference evidence="2" key="1">
    <citation type="submission" date="2017-02" db="EMBL/GenBank/DDBJ databases">
        <authorList>
            <person name="Varghese N."/>
            <person name="Submissions S."/>
        </authorList>
    </citation>
    <scope>NUCLEOTIDE SEQUENCE [LARGE SCALE GENOMIC DNA]</scope>
    <source>
        <strain evidence="2">ATCC 35199</strain>
    </source>
</reference>
<keyword evidence="2" id="KW-1185">Reference proteome</keyword>
<dbReference type="Proteomes" id="UP000243406">
    <property type="component" value="Unassembled WGS sequence"/>
</dbReference>
<dbReference type="EMBL" id="FUYN01000001">
    <property type="protein sequence ID" value="SKB28322.1"/>
    <property type="molecule type" value="Genomic_DNA"/>
</dbReference>
<dbReference type="RefSeq" id="WP_079588564.1">
    <property type="nucleotide sequence ID" value="NZ_FUYN01000001.1"/>
</dbReference>